<dbReference type="PANTHER" id="PTHR43372:SF4">
    <property type="entry name" value="FATTY-ACID AMIDE HYDROLASE 2"/>
    <property type="match status" value="1"/>
</dbReference>
<dbReference type="Gene3D" id="3.90.1300.10">
    <property type="entry name" value="Amidase signature (AS) domain"/>
    <property type="match status" value="1"/>
</dbReference>
<sequence length="590" mass="65005">MFFRNCVRILLVYCLFHAVLQPISAQAQDVEFVVHNEADQNSSSHLLEVIAKTAAEHSCSKVDMSRYTFIRDYYPILRFLADCYFTLVDAVFALINAFEPIEHVGWQNASELLFIPGHKAAKLIRKDNLTSTDLVSAYINRLKEVNPLLNAIAHTNYDAALKEAEKVDSQLAKMTADERNELAKTKPLFGVPFTSKDNLKTKGFVTGAGNQYLIKGGPVATEDAPVVKRMREAGAILLAISTLPNLALSWAGDDTGYGVTNNPHDTRRVTGGSSAGEGALIGAGASLCGIGNDIGGSIRIPANMNGVFGLRPTSFPDHVVPTDGIVPASLTYKPAANMLSNGPLCRYATDLPLALSVLSGKEVSSYELNVDFAKDFKLFYLEDIHILLSQELQFEQRMQVRKVKSYFEEKYNLNVQKVEFPLLSRMLELFYSDPWSPGIPSVAEIKTMFDQIYTGVANATFFQWQFEALKRFASPKTENEKTFTVGKRIKLRQQVANLLGKNGLLLTPVWPTGVPFHHMEPFSVFNVKYTMMVNVLGFPALTAPTGLGNTHMPVGVQLISAPFNEALLIAAAKELERGFGGWVKPGQPRG</sequence>
<proteinExistence type="predicted"/>
<keyword evidence="3" id="KW-1185">Reference proteome</keyword>
<feature type="signal peptide" evidence="1">
    <location>
        <begin position="1"/>
        <end position="25"/>
    </location>
</feature>
<dbReference type="AlphaFoldDB" id="A0A914HMR4"/>
<evidence type="ECO:0000313" key="4">
    <source>
        <dbReference type="WBParaSite" id="Gr19_v10_g2596.t1"/>
    </source>
</evidence>
<dbReference type="PANTHER" id="PTHR43372">
    <property type="entry name" value="FATTY-ACID AMIDE HYDROLASE"/>
    <property type="match status" value="1"/>
</dbReference>
<evidence type="ECO:0000313" key="3">
    <source>
        <dbReference type="Proteomes" id="UP000887572"/>
    </source>
</evidence>
<organism evidence="3 4">
    <name type="scientific">Globodera rostochiensis</name>
    <name type="common">Golden nematode worm</name>
    <name type="synonym">Heterodera rostochiensis</name>
    <dbReference type="NCBI Taxonomy" id="31243"/>
    <lineage>
        <taxon>Eukaryota</taxon>
        <taxon>Metazoa</taxon>
        <taxon>Ecdysozoa</taxon>
        <taxon>Nematoda</taxon>
        <taxon>Chromadorea</taxon>
        <taxon>Rhabditida</taxon>
        <taxon>Tylenchina</taxon>
        <taxon>Tylenchomorpha</taxon>
        <taxon>Tylenchoidea</taxon>
        <taxon>Heteroderidae</taxon>
        <taxon>Heteroderinae</taxon>
        <taxon>Globodera</taxon>
    </lineage>
</organism>
<dbReference type="InterPro" id="IPR052739">
    <property type="entry name" value="FAAH2"/>
</dbReference>
<protein>
    <submittedName>
        <fullName evidence="4">PAZ domain-containing protein</fullName>
    </submittedName>
</protein>
<dbReference type="Pfam" id="PF01425">
    <property type="entry name" value="Amidase"/>
    <property type="match status" value="1"/>
</dbReference>
<dbReference type="Proteomes" id="UP000887572">
    <property type="component" value="Unplaced"/>
</dbReference>
<accession>A0A914HMR4</accession>
<dbReference type="SUPFAM" id="SSF75304">
    <property type="entry name" value="Amidase signature (AS) enzymes"/>
    <property type="match status" value="1"/>
</dbReference>
<feature type="domain" description="Amidase" evidence="2">
    <location>
        <begin position="133"/>
        <end position="568"/>
    </location>
</feature>
<keyword evidence="1" id="KW-0732">Signal</keyword>
<feature type="chain" id="PRO_5037640655" evidence="1">
    <location>
        <begin position="26"/>
        <end position="590"/>
    </location>
</feature>
<name>A0A914HMR4_GLORO</name>
<dbReference type="WBParaSite" id="Gr19_v10_g2596.t1">
    <property type="protein sequence ID" value="Gr19_v10_g2596.t1"/>
    <property type="gene ID" value="Gr19_v10_g2596"/>
</dbReference>
<dbReference type="InterPro" id="IPR036928">
    <property type="entry name" value="AS_sf"/>
</dbReference>
<dbReference type="GO" id="GO:0012505">
    <property type="term" value="C:endomembrane system"/>
    <property type="evidence" value="ECO:0007669"/>
    <property type="project" value="TreeGrafter"/>
</dbReference>
<evidence type="ECO:0000259" key="2">
    <source>
        <dbReference type="Pfam" id="PF01425"/>
    </source>
</evidence>
<evidence type="ECO:0000256" key="1">
    <source>
        <dbReference type="SAM" id="SignalP"/>
    </source>
</evidence>
<dbReference type="InterPro" id="IPR023631">
    <property type="entry name" value="Amidase_dom"/>
</dbReference>
<reference evidence="4" key="1">
    <citation type="submission" date="2022-11" db="UniProtKB">
        <authorList>
            <consortium name="WormBaseParasite"/>
        </authorList>
    </citation>
    <scope>IDENTIFICATION</scope>
</reference>